<proteinExistence type="predicted"/>
<reference evidence="1" key="1">
    <citation type="submission" date="2021-06" db="EMBL/GenBank/DDBJ databases">
        <authorList>
            <person name="Kallberg Y."/>
            <person name="Tangrot J."/>
            <person name="Rosling A."/>
        </authorList>
    </citation>
    <scope>NUCLEOTIDE SEQUENCE</scope>
    <source>
        <strain evidence="1">MT106</strain>
    </source>
</reference>
<organism evidence="1 2">
    <name type="scientific">Ambispora gerdemannii</name>
    <dbReference type="NCBI Taxonomy" id="144530"/>
    <lineage>
        <taxon>Eukaryota</taxon>
        <taxon>Fungi</taxon>
        <taxon>Fungi incertae sedis</taxon>
        <taxon>Mucoromycota</taxon>
        <taxon>Glomeromycotina</taxon>
        <taxon>Glomeromycetes</taxon>
        <taxon>Archaeosporales</taxon>
        <taxon>Ambisporaceae</taxon>
        <taxon>Ambispora</taxon>
    </lineage>
</organism>
<feature type="non-terminal residue" evidence="1">
    <location>
        <position position="1"/>
    </location>
</feature>
<sequence length="147" mass="17087">RQTNFSDNTKSPMLRSWNQSNLNNFYNTPINNSLNLISSIHNTVTSLRNDVNNIMAKFQQLDSKLDKILNTLITQTPSSKTSIYIQFNDITNSHNHNDNINDMFIQNNEPINNIINTLYKTSYFDKLVINQLHQKDVIINELTNQNK</sequence>
<gene>
    <name evidence="1" type="ORF">AGERDE_LOCUS9153</name>
</gene>
<accession>A0A9N9CG09</accession>
<evidence type="ECO:0000313" key="1">
    <source>
        <dbReference type="EMBL" id="CAG8602063.1"/>
    </source>
</evidence>
<name>A0A9N9CG09_9GLOM</name>
<dbReference type="AlphaFoldDB" id="A0A9N9CG09"/>
<comment type="caution">
    <text evidence="1">The sequence shown here is derived from an EMBL/GenBank/DDBJ whole genome shotgun (WGS) entry which is preliminary data.</text>
</comment>
<dbReference type="Proteomes" id="UP000789831">
    <property type="component" value="Unassembled WGS sequence"/>
</dbReference>
<evidence type="ECO:0000313" key="2">
    <source>
        <dbReference type="Proteomes" id="UP000789831"/>
    </source>
</evidence>
<dbReference type="EMBL" id="CAJVPL010002183">
    <property type="protein sequence ID" value="CAG8602063.1"/>
    <property type="molecule type" value="Genomic_DNA"/>
</dbReference>
<keyword evidence="2" id="KW-1185">Reference proteome</keyword>
<protein>
    <submittedName>
        <fullName evidence="1">5771_t:CDS:1</fullName>
    </submittedName>
</protein>